<dbReference type="InterPro" id="IPR003663">
    <property type="entry name" value="Sugar/inositol_transpt"/>
</dbReference>
<dbReference type="GeneID" id="106553000"/>
<evidence type="ECO:0000256" key="3">
    <source>
        <dbReference type="ARBA" id="ARBA00022989"/>
    </source>
</evidence>
<name>A0A6I9YT97_9SAUR</name>
<dbReference type="PANTHER" id="PTHR23503">
    <property type="entry name" value="SOLUTE CARRIER FAMILY 2"/>
    <property type="match status" value="1"/>
</dbReference>
<feature type="compositionally biased region" description="Basic and acidic residues" evidence="5">
    <location>
        <begin position="225"/>
        <end position="235"/>
    </location>
</feature>
<organism evidence="8 9">
    <name type="scientific">Thamnophis sirtalis</name>
    <dbReference type="NCBI Taxonomy" id="35019"/>
    <lineage>
        <taxon>Eukaryota</taxon>
        <taxon>Metazoa</taxon>
        <taxon>Chordata</taxon>
        <taxon>Craniata</taxon>
        <taxon>Vertebrata</taxon>
        <taxon>Euteleostomi</taxon>
        <taxon>Lepidosauria</taxon>
        <taxon>Squamata</taxon>
        <taxon>Bifurcata</taxon>
        <taxon>Unidentata</taxon>
        <taxon>Episquamata</taxon>
        <taxon>Toxicofera</taxon>
        <taxon>Serpentes</taxon>
        <taxon>Colubroidea</taxon>
        <taxon>Colubridae</taxon>
        <taxon>Natricinae</taxon>
        <taxon>Thamnophis</taxon>
    </lineage>
</organism>
<evidence type="ECO:0000256" key="6">
    <source>
        <dbReference type="SAM" id="Phobius"/>
    </source>
</evidence>
<dbReference type="GO" id="GO:0005886">
    <property type="term" value="C:plasma membrane"/>
    <property type="evidence" value="ECO:0007669"/>
    <property type="project" value="TreeGrafter"/>
</dbReference>
<keyword evidence="3 6" id="KW-1133">Transmembrane helix</keyword>
<feature type="transmembrane region" description="Helical" evidence="6">
    <location>
        <begin position="176"/>
        <end position="195"/>
    </location>
</feature>
<dbReference type="GO" id="GO:0005903">
    <property type="term" value="C:brush border"/>
    <property type="evidence" value="ECO:0007669"/>
    <property type="project" value="TreeGrafter"/>
</dbReference>
<dbReference type="GO" id="GO:0055056">
    <property type="term" value="F:D-glucose transmembrane transporter activity"/>
    <property type="evidence" value="ECO:0007669"/>
    <property type="project" value="TreeGrafter"/>
</dbReference>
<dbReference type="PROSITE" id="PS50850">
    <property type="entry name" value="MFS"/>
    <property type="match status" value="1"/>
</dbReference>
<dbReference type="OrthoDB" id="4540492at2759"/>
<dbReference type="InterPro" id="IPR005828">
    <property type="entry name" value="MFS_sugar_transport-like"/>
</dbReference>
<evidence type="ECO:0000313" key="9">
    <source>
        <dbReference type="RefSeq" id="XP_013926885.1"/>
    </source>
</evidence>
<dbReference type="InterPro" id="IPR036259">
    <property type="entry name" value="MFS_trans_sf"/>
</dbReference>
<evidence type="ECO:0000256" key="1">
    <source>
        <dbReference type="ARBA" id="ARBA00004141"/>
    </source>
</evidence>
<dbReference type="PANTHER" id="PTHR23503:SF27">
    <property type="entry name" value="SOLUTE CARRIER FAMILY 2, FACILITATED GLUCOSE TRANSPORTER MEMBER 2"/>
    <property type="match status" value="1"/>
</dbReference>
<evidence type="ECO:0000256" key="2">
    <source>
        <dbReference type="ARBA" id="ARBA00022692"/>
    </source>
</evidence>
<evidence type="ECO:0000256" key="4">
    <source>
        <dbReference type="ARBA" id="ARBA00023136"/>
    </source>
</evidence>
<feature type="region of interest" description="Disordered" evidence="5">
    <location>
        <begin position="214"/>
        <end position="235"/>
    </location>
</feature>
<comment type="subcellular location">
    <subcellularLocation>
        <location evidence="1">Membrane</location>
        <topology evidence="1">Multi-pass membrane protein</topology>
    </subcellularLocation>
</comment>
<dbReference type="AlphaFoldDB" id="A0A6I9YT97"/>
<dbReference type="SUPFAM" id="SSF103473">
    <property type="entry name" value="MFS general substrate transporter"/>
    <property type="match status" value="1"/>
</dbReference>
<dbReference type="InterPro" id="IPR020846">
    <property type="entry name" value="MFS_dom"/>
</dbReference>
<dbReference type="Gene3D" id="1.20.1250.20">
    <property type="entry name" value="MFS general substrate transporter like domains"/>
    <property type="match status" value="1"/>
</dbReference>
<evidence type="ECO:0000256" key="5">
    <source>
        <dbReference type="SAM" id="MobiDB-lite"/>
    </source>
</evidence>
<feature type="domain" description="Major facilitator superfamily (MFS) profile" evidence="7">
    <location>
        <begin position="1"/>
        <end position="201"/>
    </location>
</feature>
<keyword evidence="4 6" id="KW-0472">Membrane</keyword>
<evidence type="ECO:0000313" key="8">
    <source>
        <dbReference type="Proteomes" id="UP000504617"/>
    </source>
</evidence>
<dbReference type="Pfam" id="PF00083">
    <property type="entry name" value="Sugar_tr"/>
    <property type="match status" value="1"/>
</dbReference>
<sequence length="235" mass="26316">MDEGVIAREYDKGRLKEQGLTKISLCKCLICFYMYTDLLFSRIAKLKLTVQSTKLNSSSLSPHSPSLFQLFLVEKAGRRILFMAGLLGMMVCTITMTLGLVLQPKITWMSYVSLVSVFLFVSFFEIGPGPIPWFIVAELFSQGPRPAAIAIAGFSNWVTNFCIGMFFPYLAKLLGAYVFLVFAALLVLFVLFVYLKVPETKNKSFEEIAEEFRRRGKKDAGGPTEMEHLGAAEEA</sequence>
<keyword evidence="2 6" id="KW-0812">Transmembrane</keyword>
<reference evidence="9" key="1">
    <citation type="submission" date="2025-08" db="UniProtKB">
        <authorList>
            <consortium name="RefSeq"/>
        </authorList>
    </citation>
    <scope>IDENTIFICATION</scope>
    <source>
        <tissue evidence="9">Skeletal muscle</tissue>
    </source>
</reference>
<feature type="transmembrane region" description="Helical" evidence="6">
    <location>
        <begin position="80"/>
        <end position="102"/>
    </location>
</feature>
<evidence type="ECO:0000259" key="7">
    <source>
        <dbReference type="PROSITE" id="PS50850"/>
    </source>
</evidence>
<keyword evidence="8" id="KW-1185">Reference proteome</keyword>
<proteinExistence type="predicted"/>
<gene>
    <name evidence="9" type="primary">LOC106553000</name>
</gene>
<dbReference type="PRINTS" id="PR00171">
    <property type="entry name" value="SUGRTRNSPORT"/>
</dbReference>
<feature type="transmembrane region" description="Helical" evidence="6">
    <location>
        <begin position="108"/>
        <end position="126"/>
    </location>
</feature>
<dbReference type="GO" id="GO:0046323">
    <property type="term" value="P:D-glucose import"/>
    <property type="evidence" value="ECO:0007669"/>
    <property type="project" value="TreeGrafter"/>
</dbReference>
<dbReference type="RefSeq" id="XP_013926885.1">
    <property type="nucleotide sequence ID" value="XM_014071410.1"/>
</dbReference>
<dbReference type="GO" id="GO:0070837">
    <property type="term" value="P:dehydroascorbic acid transport"/>
    <property type="evidence" value="ECO:0007669"/>
    <property type="project" value="TreeGrafter"/>
</dbReference>
<dbReference type="Proteomes" id="UP000504617">
    <property type="component" value="Unplaced"/>
</dbReference>
<dbReference type="KEGG" id="tsr:106553000"/>
<protein>
    <submittedName>
        <fullName evidence="9">Solute carrier family 2, facilitated glucose transporter member 2-like</fullName>
    </submittedName>
</protein>
<dbReference type="InterPro" id="IPR045263">
    <property type="entry name" value="GLUT"/>
</dbReference>
<feature type="transmembrane region" description="Helical" evidence="6">
    <location>
        <begin position="147"/>
        <end position="170"/>
    </location>
</feature>
<accession>A0A6I9YT97</accession>